<name>I4EKK4_9BACT</name>
<reference evidence="1 2" key="1">
    <citation type="journal article" date="2012" name="ISME J.">
        <title>Nitrification expanded: discovery, physiology and genomics of a nitrite-oxidizing bacterium from the phylum Chloroflexi.</title>
        <authorList>
            <person name="Sorokin D.Y."/>
            <person name="Lucker S."/>
            <person name="Vejmelkova D."/>
            <person name="Kostrikina N.A."/>
            <person name="Kleerebezem R."/>
            <person name="Rijpstra W.I."/>
            <person name="Damste J.S."/>
            <person name="Le Paslier D."/>
            <person name="Muyzer G."/>
            <person name="Wagner M."/>
            <person name="van Loosdrecht M.C."/>
            <person name="Daims H."/>
        </authorList>
    </citation>
    <scope>NUCLEOTIDE SEQUENCE [LARGE SCALE GENOMIC DNA]</scope>
    <source>
        <strain evidence="2">none</strain>
    </source>
</reference>
<evidence type="ECO:0000313" key="1">
    <source>
        <dbReference type="EMBL" id="CCF85216.1"/>
    </source>
</evidence>
<gene>
    <name evidence="1" type="ORF">NITHO_4670003</name>
</gene>
<comment type="caution">
    <text evidence="1">The sequence shown here is derived from an EMBL/GenBank/DDBJ whole genome shotgun (WGS) entry which is preliminary data.</text>
</comment>
<organism evidence="1 2">
    <name type="scientific">Nitrolancea hollandica Lb</name>
    <dbReference type="NCBI Taxonomy" id="1129897"/>
    <lineage>
        <taxon>Bacteria</taxon>
        <taxon>Pseudomonadati</taxon>
        <taxon>Thermomicrobiota</taxon>
        <taxon>Thermomicrobia</taxon>
        <taxon>Sphaerobacterales</taxon>
        <taxon>Sphaerobacterineae</taxon>
        <taxon>Sphaerobacteraceae</taxon>
        <taxon>Nitrolancea</taxon>
    </lineage>
</organism>
<accession>I4EKK4</accession>
<dbReference type="Proteomes" id="UP000004221">
    <property type="component" value="Unassembled WGS sequence"/>
</dbReference>
<evidence type="ECO:0000313" key="2">
    <source>
        <dbReference type="Proteomes" id="UP000004221"/>
    </source>
</evidence>
<protein>
    <submittedName>
        <fullName evidence="1">Uncharacterized protein</fullName>
    </submittedName>
</protein>
<keyword evidence="2" id="KW-1185">Reference proteome</keyword>
<dbReference type="EMBL" id="CAGS01000409">
    <property type="protein sequence ID" value="CCF85216.1"/>
    <property type="molecule type" value="Genomic_DNA"/>
</dbReference>
<proteinExistence type="predicted"/>
<sequence>MKERLAVSGYSTKRFEALVLLPPAQVSSAFGCCINNGVNWQVDKAGLFGVLFGGKIER</sequence>
<dbReference type="PROSITE" id="PS51257">
    <property type="entry name" value="PROKAR_LIPOPROTEIN"/>
    <property type="match status" value="1"/>
</dbReference>
<dbReference type="AlphaFoldDB" id="I4EKK4"/>